<proteinExistence type="predicted"/>
<gene>
    <name evidence="1" type="ORF">EYF80_016566</name>
</gene>
<sequence>MTSNQASFAHTRSSIVNTYGAGTHRGLAGGGKKLLLAGSSQQGFTPGKGINSEVKKQNIWMEKPLNKNPPAVLTVTTSLNGPVPSLFCASTLNWYSVPGSSPGTTNHLGSSHPRNSCATWPEASYFSWSEGHSCLRHLSAESRWHSLWCCNTRMSPLEIYTDGILSCTESIKIKSSHCYSTGMHMHSIQEQLSRVLPPSFASTYCGGVAVNEGGAVEKTESCPAPLCMSSGPSAPRDGYAG</sequence>
<protein>
    <submittedName>
        <fullName evidence="1">Uncharacterized protein</fullName>
    </submittedName>
</protein>
<evidence type="ECO:0000313" key="2">
    <source>
        <dbReference type="Proteomes" id="UP000314294"/>
    </source>
</evidence>
<dbReference type="Proteomes" id="UP000314294">
    <property type="component" value="Unassembled WGS sequence"/>
</dbReference>
<evidence type="ECO:0000313" key="1">
    <source>
        <dbReference type="EMBL" id="TNN73235.1"/>
    </source>
</evidence>
<dbReference type="EMBL" id="SRLO01000127">
    <property type="protein sequence ID" value="TNN73235.1"/>
    <property type="molecule type" value="Genomic_DNA"/>
</dbReference>
<name>A0A4Z2I702_9TELE</name>
<dbReference type="AlphaFoldDB" id="A0A4Z2I702"/>
<organism evidence="1 2">
    <name type="scientific">Liparis tanakae</name>
    <name type="common">Tanaka's snailfish</name>
    <dbReference type="NCBI Taxonomy" id="230148"/>
    <lineage>
        <taxon>Eukaryota</taxon>
        <taxon>Metazoa</taxon>
        <taxon>Chordata</taxon>
        <taxon>Craniata</taxon>
        <taxon>Vertebrata</taxon>
        <taxon>Euteleostomi</taxon>
        <taxon>Actinopterygii</taxon>
        <taxon>Neopterygii</taxon>
        <taxon>Teleostei</taxon>
        <taxon>Neoteleostei</taxon>
        <taxon>Acanthomorphata</taxon>
        <taxon>Eupercaria</taxon>
        <taxon>Perciformes</taxon>
        <taxon>Cottioidei</taxon>
        <taxon>Cottales</taxon>
        <taxon>Liparidae</taxon>
        <taxon>Liparis</taxon>
    </lineage>
</organism>
<reference evidence="1 2" key="1">
    <citation type="submission" date="2019-03" db="EMBL/GenBank/DDBJ databases">
        <title>First draft genome of Liparis tanakae, snailfish: a comprehensive survey of snailfish specific genes.</title>
        <authorList>
            <person name="Kim W."/>
            <person name="Song I."/>
            <person name="Jeong J.-H."/>
            <person name="Kim D."/>
            <person name="Kim S."/>
            <person name="Ryu S."/>
            <person name="Song J.Y."/>
            <person name="Lee S.K."/>
        </authorList>
    </citation>
    <scope>NUCLEOTIDE SEQUENCE [LARGE SCALE GENOMIC DNA]</scope>
    <source>
        <tissue evidence="1">Muscle</tissue>
    </source>
</reference>
<accession>A0A4Z2I702</accession>
<comment type="caution">
    <text evidence="1">The sequence shown here is derived from an EMBL/GenBank/DDBJ whole genome shotgun (WGS) entry which is preliminary data.</text>
</comment>
<keyword evidence="2" id="KW-1185">Reference proteome</keyword>